<proteinExistence type="predicted"/>
<reference evidence="1 2" key="1">
    <citation type="journal article" date="2022" name="Hortic Res">
        <title>A haplotype resolved chromosomal level avocado genome allows analysis of novel avocado genes.</title>
        <authorList>
            <person name="Nath O."/>
            <person name="Fletcher S.J."/>
            <person name="Hayward A."/>
            <person name="Shaw L.M."/>
            <person name="Masouleh A.K."/>
            <person name="Furtado A."/>
            <person name="Henry R.J."/>
            <person name="Mitter N."/>
        </authorList>
    </citation>
    <scope>NUCLEOTIDE SEQUENCE [LARGE SCALE GENOMIC DNA]</scope>
    <source>
        <strain evidence="2">cv. Hass</strain>
    </source>
</reference>
<evidence type="ECO:0000313" key="1">
    <source>
        <dbReference type="EMBL" id="KAJ8634264.1"/>
    </source>
</evidence>
<gene>
    <name evidence="1" type="ORF">MRB53_027600</name>
</gene>
<comment type="caution">
    <text evidence="1">The sequence shown here is derived from an EMBL/GenBank/DDBJ whole genome shotgun (WGS) entry which is preliminary data.</text>
</comment>
<name>A0ACC2LLH1_PERAE</name>
<sequence>MKELKEQCLKSYPKGGLISDAIPEGGIISEIISNSNLSWQEIIEKINGDLDYIYEDILLGYDNMKNSTAAIIKARHFKKSFPLQPDIRTLQYWLNAVPKRRGNGKRRKGKR</sequence>
<keyword evidence="2" id="KW-1185">Reference proteome</keyword>
<evidence type="ECO:0000313" key="2">
    <source>
        <dbReference type="Proteomes" id="UP001234297"/>
    </source>
</evidence>
<dbReference type="EMBL" id="CM056816">
    <property type="protein sequence ID" value="KAJ8634264.1"/>
    <property type="molecule type" value="Genomic_DNA"/>
</dbReference>
<dbReference type="Proteomes" id="UP001234297">
    <property type="component" value="Chromosome 8"/>
</dbReference>
<accession>A0ACC2LLH1</accession>
<protein>
    <submittedName>
        <fullName evidence="1">Uncharacterized protein</fullName>
    </submittedName>
</protein>
<organism evidence="1 2">
    <name type="scientific">Persea americana</name>
    <name type="common">Avocado</name>
    <dbReference type="NCBI Taxonomy" id="3435"/>
    <lineage>
        <taxon>Eukaryota</taxon>
        <taxon>Viridiplantae</taxon>
        <taxon>Streptophyta</taxon>
        <taxon>Embryophyta</taxon>
        <taxon>Tracheophyta</taxon>
        <taxon>Spermatophyta</taxon>
        <taxon>Magnoliopsida</taxon>
        <taxon>Magnoliidae</taxon>
        <taxon>Laurales</taxon>
        <taxon>Lauraceae</taxon>
        <taxon>Persea</taxon>
    </lineage>
</organism>